<dbReference type="EMBL" id="FO704551">
    <property type="protein sequence ID" value="CDG21534.1"/>
    <property type="molecule type" value="Genomic_DNA"/>
</dbReference>
<dbReference type="Proteomes" id="UP000032735">
    <property type="component" value="Chromosome"/>
</dbReference>
<name>A0A068R3B6_9GAMM</name>
<dbReference type="HOGENOM" id="CLU_709697_0_0_6"/>
<gene>
    <name evidence="2" type="ORF">XPG1_1879</name>
</gene>
<sequence>MINNKAVVLSILLSLANIAGSSGLTIWIDNTLKGGGEILNAYIPIFSYLIGLSIGCMTISFLIRIAKSTRLKKNIFMYSLLVATINCLLFSKEWVVISVWTDAIHRIIGGLMSGFTVILGRNILITAENEKQTNKRFSILSLALLCFPFLIPIIFSLFNLNHRTSADLFSSMIYIVSLVVYFLWSKNAFIKKMTAPSLYLKNRPIVTLSFLNLVIINVYLFLLLMIMPAIRVMYFNYIDMIQMYIMLLTIWFPCALFSIKLTKATKIERKIMMGNTMQLLSLGLCLISMYIGSGVLFVFFILLVFLANMILQPIFFSCLGLYAKNSLYTLGMQSGVYVFITAIILFYTVIMDIRLEDVIIVFALLLVLSVINSIAFIFTVNREKKINIH</sequence>
<feature type="transmembrane region" description="Helical" evidence="1">
    <location>
        <begin position="241"/>
        <end position="259"/>
    </location>
</feature>
<dbReference type="RefSeq" id="WP_045958702.1">
    <property type="nucleotide sequence ID" value="NZ_FO704551.1"/>
</dbReference>
<dbReference type="SUPFAM" id="SSF103473">
    <property type="entry name" value="MFS general substrate transporter"/>
    <property type="match status" value="1"/>
</dbReference>
<evidence type="ECO:0000313" key="3">
    <source>
        <dbReference type="Proteomes" id="UP000032735"/>
    </source>
</evidence>
<feature type="transmembrane region" description="Helical" evidence="1">
    <location>
        <begin position="359"/>
        <end position="380"/>
    </location>
</feature>
<dbReference type="OrthoDB" id="6466581at2"/>
<feature type="transmembrane region" description="Helical" evidence="1">
    <location>
        <begin position="205"/>
        <end position="229"/>
    </location>
</feature>
<feature type="transmembrane region" description="Helical" evidence="1">
    <location>
        <begin position="335"/>
        <end position="353"/>
    </location>
</feature>
<feature type="transmembrane region" description="Helical" evidence="1">
    <location>
        <begin position="103"/>
        <end position="125"/>
    </location>
</feature>
<organism evidence="2 3">
    <name type="scientific">Xenorhabdus poinarii G6</name>
    <dbReference type="NCBI Taxonomy" id="1354304"/>
    <lineage>
        <taxon>Bacteria</taxon>
        <taxon>Pseudomonadati</taxon>
        <taxon>Pseudomonadota</taxon>
        <taxon>Gammaproteobacteria</taxon>
        <taxon>Enterobacterales</taxon>
        <taxon>Morganellaceae</taxon>
        <taxon>Xenorhabdus</taxon>
    </lineage>
</organism>
<dbReference type="AlphaFoldDB" id="A0A068R3B6"/>
<protein>
    <submittedName>
        <fullName evidence="2">Complete genome segment 3/17 (Modular protein)</fullName>
    </submittedName>
</protein>
<proteinExistence type="predicted"/>
<keyword evidence="1" id="KW-0472">Membrane</keyword>
<accession>A0A068R3B6</accession>
<keyword evidence="3" id="KW-1185">Reference proteome</keyword>
<feature type="transmembrane region" description="Helical" evidence="1">
    <location>
        <begin position="137"/>
        <end position="158"/>
    </location>
</feature>
<evidence type="ECO:0000313" key="2">
    <source>
        <dbReference type="EMBL" id="CDG21534.1"/>
    </source>
</evidence>
<keyword evidence="1" id="KW-0812">Transmembrane</keyword>
<feature type="transmembrane region" description="Helical" evidence="1">
    <location>
        <begin position="75"/>
        <end position="97"/>
    </location>
</feature>
<feature type="transmembrane region" description="Helical" evidence="1">
    <location>
        <begin position="271"/>
        <end position="291"/>
    </location>
</feature>
<reference evidence="2 3" key="1">
    <citation type="submission" date="2013-07" db="EMBL/GenBank/DDBJ databases">
        <authorList>
            <person name="Genoscope - CEA"/>
        </authorList>
    </citation>
    <scope>NUCLEOTIDE SEQUENCE [LARGE SCALE GENOMIC DNA]</scope>
    <source>
        <strain evidence="2 3">G6</strain>
    </source>
</reference>
<feature type="transmembrane region" description="Helical" evidence="1">
    <location>
        <begin position="45"/>
        <end position="63"/>
    </location>
</feature>
<keyword evidence="1" id="KW-1133">Transmembrane helix</keyword>
<evidence type="ECO:0000256" key="1">
    <source>
        <dbReference type="SAM" id="Phobius"/>
    </source>
</evidence>
<feature type="transmembrane region" description="Helical" evidence="1">
    <location>
        <begin position="164"/>
        <end position="184"/>
    </location>
</feature>
<dbReference type="KEGG" id="xpo:XPG1_1879"/>
<dbReference type="InterPro" id="IPR036259">
    <property type="entry name" value="MFS_trans_sf"/>
</dbReference>